<organism evidence="6 7">
    <name type="scientific">Lagenidium giganteum</name>
    <dbReference type="NCBI Taxonomy" id="4803"/>
    <lineage>
        <taxon>Eukaryota</taxon>
        <taxon>Sar</taxon>
        <taxon>Stramenopiles</taxon>
        <taxon>Oomycota</taxon>
        <taxon>Peronosporomycetes</taxon>
        <taxon>Pythiales</taxon>
        <taxon>Pythiaceae</taxon>
    </lineage>
</organism>
<dbReference type="GO" id="GO:0032456">
    <property type="term" value="P:endocytic recycling"/>
    <property type="evidence" value="ECO:0007669"/>
    <property type="project" value="InterPro"/>
</dbReference>
<evidence type="ECO:0000256" key="3">
    <source>
        <dbReference type="ARBA" id="ARBA00022448"/>
    </source>
</evidence>
<sequence length="1154" mass="127936">MQWRVAQVVVPPTRQVLAAHTLHGAEPHPLMTDGNVSAEASSAGAVTDAHADAASAANAAKGVGSSGEVAEKKTLEHKRSNQELVQLQDGDIDPLGVLGMGAGPSTTSFDAKATTADRIVVSDGLMTDASGRSLPAPTLKHKWKAHKDRVLAKYASYTFKIKASMLEVNELENEISWTSKATYQPTDEPVAADDIHVVRKTRARLEQLERRASGAGSCPGEDQTLELSQSEYIERVHNMQEELVSAWKQNQKVAALRMAIKCVKLLGDTNTSLELYPCVYVLVSDVLDCFGELVFDRIKARASEDENGQPLPIPLSETFTSADVNIQAKETCRNWFYKTACIRELLPRIYIEIALLKCYRFLCDGEYVQIVSRLSNMIKGIGEPMVALYARLYLALASQDLLPTHDKTAVLSSLYDYFFTFNQFQLNKLGSWCANHEMTLTTYLSLHSPAVEWLMKCAAQGASQDTFDALLAHYQQFSDNSMVLKHLCESFGAEFYASKPLSILYLMRTSTLSQFSKCHLYSILALQLSAYGTLGQTKQDKLHFLNEVWTSITSQEDIVQYMECAASFMKLIIAHFSHREALILLKDVVRHLNCATPDELTSKVYNMLGALIENVVFGAQRHFQFFTRLIPSAEFLTLMGMFKREASVGVAKKVLQAFVNSELKKGKNNSGTLRLHVIGPEAGVAHTLFVICCRVHDSLDSLSSTSERIEATRDICAFISRLGATDHLQTLHSEAELVEEEEALLMLYVDCRSAFYKLEQVKVELCKYVISLAMRVHRRVVTAEHGTNRQTSGPTKNSRNFIKSCLAYAHITIPSISDSLLRLELMILCAKVALVNGCLPQMDAFLKGAIVLIADLDPSKITTSSAVDNSWSCVNASAPTETWSDTFSVLPTGDGKVLLRLLSDLMSVLIYAPSINDDDPFYFMNALRKAVLERMEWSSMASLVRTQITASALKVHVLLLMLQLQGIWGQSKIPNRIEGVDSNDVLYGGHDEFRDGVQAAFNSTIDGILREIEITAKHNGDARTARFAKAELMMDFINTVAPYLHLEEEENLLAINPSPATGQSMAKSGATLLCKCVRFTESTLTQLESLEKDLVGNEKKRVQWLRSYHATTSAYLNELIRSVIATRPLVNATTKKAVDELLHVIKRKGEAPAF</sequence>
<protein>
    <submittedName>
        <fullName evidence="6">Uncharacterized protein</fullName>
    </submittedName>
</protein>
<evidence type="ECO:0000313" key="7">
    <source>
        <dbReference type="Proteomes" id="UP001146120"/>
    </source>
</evidence>
<dbReference type="Proteomes" id="UP001146120">
    <property type="component" value="Unassembled WGS sequence"/>
</dbReference>
<dbReference type="PANTHER" id="PTHR13673">
    <property type="entry name" value="ESOPHAGEAL CANCER ASSOCIATED PROTEIN"/>
    <property type="match status" value="1"/>
</dbReference>
<dbReference type="EMBL" id="DAKRPA010000042">
    <property type="protein sequence ID" value="DBA01749.1"/>
    <property type="molecule type" value="Genomic_DNA"/>
</dbReference>
<comment type="similarity">
    <text evidence="2">Belongs to the VPS35L family.</text>
</comment>
<dbReference type="GO" id="GO:0015031">
    <property type="term" value="P:protein transport"/>
    <property type="evidence" value="ECO:0007669"/>
    <property type="project" value="UniProtKB-KW"/>
</dbReference>
<evidence type="ECO:0000256" key="2">
    <source>
        <dbReference type="ARBA" id="ARBA00010704"/>
    </source>
</evidence>
<dbReference type="InterPro" id="IPR029705">
    <property type="entry name" value="VPS35L"/>
</dbReference>
<comment type="subcellular location">
    <subcellularLocation>
        <location evidence="1">Endosome</location>
    </subcellularLocation>
</comment>
<dbReference type="AlphaFoldDB" id="A0AAV2Z6S9"/>
<keyword evidence="3" id="KW-0813">Transport</keyword>
<evidence type="ECO:0000256" key="1">
    <source>
        <dbReference type="ARBA" id="ARBA00004177"/>
    </source>
</evidence>
<evidence type="ECO:0000256" key="4">
    <source>
        <dbReference type="ARBA" id="ARBA00022753"/>
    </source>
</evidence>
<keyword evidence="7" id="KW-1185">Reference proteome</keyword>
<keyword evidence="4" id="KW-0967">Endosome</keyword>
<reference evidence="6" key="1">
    <citation type="submission" date="2022-11" db="EMBL/GenBank/DDBJ databases">
        <authorList>
            <person name="Morgan W.R."/>
            <person name="Tartar A."/>
        </authorList>
    </citation>
    <scope>NUCLEOTIDE SEQUENCE</scope>
    <source>
        <strain evidence="6">ARSEF 373</strain>
    </source>
</reference>
<keyword evidence="5" id="KW-0653">Protein transport</keyword>
<gene>
    <name evidence="6" type="ORF">N0F65_010159</name>
</gene>
<comment type="caution">
    <text evidence="6">The sequence shown here is derived from an EMBL/GenBank/DDBJ whole genome shotgun (WGS) entry which is preliminary data.</text>
</comment>
<accession>A0AAV2Z6S9</accession>
<dbReference type="PANTHER" id="PTHR13673:SF0">
    <property type="entry name" value="VPS35 ENDOSOMAL PROTEIN-SORTING FACTOR-LIKE"/>
    <property type="match status" value="1"/>
</dbReference>
<evidence type="ECO:0000313" key="6">
    <source>
        <dbReference type="EMBL" id="DBA01749.1"/>
    </source>
</evidence>
<name>A0AAV2Z6S9_9STRA</name>
<reference evidence="6" key="2">
    <citation type="journal article" date="2023" name="Microbiol Resour">
        <title>Decontamination and Annotation of the Draft Genome Sequence of the Oomycete Lagenidium giganteum ARSEF 373.</title>
        <authorList>
            <person name="Morgan W.R."/>
            <person name="Tartar A."/>
        </authorList>
    </citation>
    <scope>NUCLEOTIDE SEQUENCE</scope>
    <source>
        <strain evidence="6">ARSEF 373</strain>
    </source>
</reference>
<evidence type="ECO:0000256" key="5">
    <source>
        <dbReference type="ARBA" id="ARBA00022927"/>
    </source>
</evidence>
<dbReference type="GO" id="GO:0005768">
    <property type="term" value="C:endosome"/>
    <property type="evidence" value="ECO:0007669"/>
    <property type="project" value="UniProtKB-SubCell"/>
</dbReference>
<proteinExistence type="inferred from homology"/>